<proteinExistence type="predicted"/>
<evidence type="ECO:0000313" key="4">
    <source>
        <dbReference type="EMBL" id="ALO45253.1"/>
    </source>
</evidence>
<dbReference type="Proteomes" id="UP000065641">
    <property type="component" value="Chromosome"/>
</dbReference>
<feature type="signal peptide" evidence="2">
    <location>
        <begin position="1"/>
        <end position="19"/>
    </location>
</feature>
<dbReference type="Pfam" id="PF00496">
    <property type="entry name" value="SBP_bac_5"/>
    <property type="match status" value="1"/>
</dbReference>
<dbReference type="Gene3D" id="3.40.190.10">
    <property type="entry name" value="Periplasmic binding protein-like II"/>
    <property type="match status" value="1"/>
</dbReference>
<dbReference type="CDD" id="cd08497">
    <property type="entry name" value="MbnE-like"/>
    <property type="match status" value="1"/>
</dbReference>
<evidence type="ECO:0000256" key="1">
    <source>
        <dbReference type="ARBA" id="ARBA00022729"/>
    </source>
</evidence>
<protein>
    <submittedName>
        <fullName evidence="4">ABC-type dipeptide transport system, periplasmic component</fullName>
    </submittedName>
</protein>
<reference evidence="4 5" key="1">
    <citation type="submission" date="2015-11" db="EMBL/GenBank/DDBJ databases">
        <authorList>
            <person name="Zhang Y."/>
            <person name="Guo Z."/>
        </authorList>
    </citation>
    <scope>NUCLEOTIDE SEQUENCE [LARGE SCALE GENOMIC DNA]</scope>
    <source>
        <strain evidence="4 5">KCTC 32221</strain>
    </source>
</reference>
<dbReference type="Gene3D" id="3.10.105.10">
    <property type="entry name" value="Dipeptide-binding Protein, Domain 3"/>
    <property type="match status" value="1"/>
</dbReference>
<sequence length="650" mass="75491" precursor="true">MIRQFRTGLLMLVASVLVACGGGTEETVTRDNTQEVLDYYAAYPDFFRFRTVADLPADLEWEDGMDLPDLGSPDAVKGGTQFGSVQDFPRTLRHVGPDSNGSFRPWILDDVTLGLAHGHPDVEFAHYPALASSWAIDADTSTVYARLDPDARWSTGEPVTVDDFFFMFFFFQSDYIVAPWYNNYYGVGQVYNNITRYDDLTLSITLNEAKPDLADRVLALRPVPQHFYKELGDDFVERYQWRFVPTTGPYVIRDEDIIRGRSITVTRLQDWWAKDKKFFRNRFNIDRTVMNVIRDTNNVFEAFKRGDIDQFGLNLAEHWYEKLPDSDPDVAGGYIHKSVFYNERPRPTYGLWMNTSRPLLDNQNVRLGIQYATNWDLVIESFFRGDYARMQTSSDGYGEFSHPTLQARPFDIDRALEHFARAGFTERGRDGILVNDQGQRLAFTLTTGYESLSDILTILREEAARAGLEFRIEVLDQTAGWQKVQEKQHDIAFTAFGVSVEMYPRFWETYHSANAYDNAFLSDGTVNPEREVKVQTNNLEMLADYEFDQMIEQYDRSSDRDEMLDLAHRMTAYHHDYASFVPGFVQDFYRVGHWRWVRYPDFFNHRQSGNATELHVHWIDTQMKEQTLAARSSGQTFEPQLRVHDQWRPE</sequence>
<dbReference type="InterPro" id="IPR039424">
    <property type="entry name" value="SBP_5"/>
</dbReference>
<evidence type="ECO:0000256" key="2">
    <source>
        <dbReference type="SAM" id="SignalP"/>
    </source>
</evidence>
<dbReference type="GO" id="GO:0042884">
    <property type="term" value="P:microcin transport"/>
    <property type="evidence" value="ECO:0007669"/>
    <property type="project" value="TreeGrafter"/>
</dbReference>
<dbReference type="PROSITE" id="PS51257">
    <property type="entry name" value="PROKAR_LIPOPROTEIN"/>
    <property type="match status" value="1"/>
</dbReference>
<dbReference type="PANTHER" id="PTHR30290">
    <property type="entry name" value="PERIPLASMIC BINDING COMPONENT OF ABC TRANSPORTER"/>
    <property type="match status" value="1"/>
</dbReference>
<dbReference type="RefSeq" id="WP_237113362.1">
    <property type="nucleotide sequence ID" value="NZ_CP013189.1"/>
</dbReference>
<dbReference type="EMBL" id="CP013189">
    <property type="protein sequence ID" value="ALO45253.1"/>
    <property type="molecule type" value="Genomic_DNA"/>
</dbReference>
<feature type="chain" id="PRO_5006601373" evidence="2">
    <location>
        <begin position="20"/>
        <end position="650"/>
    </location>
</feature>
<organism evidence="4 5">
    <name type="scientific">Pseudohongiella spirulinae</name>
    <dbReference type="NCBI Taxonomy" id="1249552"/>
    <lineage>
        <taxon>Bacteria</taxon>
        <taxon>Pseudomonadati</taxon>
        <taxon>Pseudomonadota</taxon>
        <taxon>Gammaproteobacteria</taxon>
        <taxon>Pseudomonadales</taxon>
        <taxon>Pseudohongiellaceae</taxon>
        <taxon>Pseudohongiella</taxon>
    </lineage>
</organism>
<keyword evidence="5" id="KW-1185">Reference proteome</keyword>
<evidence type="ECO:0000259" key="3">
    <source>
        <dbReference type="Pfam" id="PF00496"/>
    </source>
</evidence>
<evidence type="ECO:0000313" key="5">
    <source>
        <dbReference type="Proteomes" id="UP000065641"/>
    </source>
</evidence>
<dbReference type="PANTHER" id="PTHR30290:SF64">
    <property type="entry name" value="ABC TRANSPORTER PERIPLASMIC BINDING PROTEIN"/>
    <property type="match status" value="1"/>
</dbReference>
<dbReference type="KEGG" id="pspi:PS2015_570"/>
<keyword evidence="1 2" id="KW-0732">Signal</keyword>
<dbReference type="AlphaFoldDB" id="A0A0S2KAT1"/>
<accession>A0A0S2KAT1</accession>
<dbReference type="PATRIC" id="fig|1249552.3.peg.575"/>
<dbReference type="GO" id="GO:0030288">
    <property type="term" value="C:outer membrane-bounded periplasmic space"/>
    <property type="evidence" value="ECO:0007669"/>
    <property type="project" value="TreeGrafter"/>
</dbReference>
<dbReference type="GO" id="GO:1904680">
    <property type="term" value="F:peptide transmembrane transporter activity"/>
    <property type="evidence" value="ECO:0007669"/>
    <property type="project" value="TreeGrafter"/>
</dbReference>
<gene>
    <name evidence="4" type="ORF">PS2015_570</name>
</gene>
<dbReference type="STRING" id="1249552.PS2015_570"/>
<dbReference type="GO" id="GO:0015833">
    <property type="term" value="P:peptide transport"/>
    <property type="evidence" value="ECO:0007669"/>
    <property type="project" value="TreeGrafter"/>
</dbReference>
<name>A0A0S2KAT1_9GAMM</name>
<feature type="domain" description="Solute-binding protein family 5" evidence="3">
    <location>
        <begin position="127"/>
        <end position="514"/>
    </location>
</feature>
<dbReference type="SUPFAM" id="SSF53850">
    <property type="entry name" value="Periplasmic binding protein-like II"/>
    <property type="match status" value="1"/>
</dbReference>
<dbReference type="InterPro" id="IPR000914">
    <property type="entry name" value="SBP_5_dom"/>
</dbReference>